<dbReference type="SUPFAM" id="SSF81383">
    <property type="entry name" value="F-box domain"/>
    <property type="match status" value="1"/>
</dbReference>
<gene>
    <name evidence="1" type="ORF">N7517_004706</name>
</gene>
<keyword evidence="2" id="KW-1185">Reference proteome</keyword>
<proteinExistence type="predicted"/>
<organism evidence="1 2">
    <name type="scientific">Penicillium concentricum</name>
    <dbReference type="NCBI Taxonomy" id="293559"/>
    <lineage>
        <taxon>Eukaryota</taxon>
        <taxon>Fungi</taxon>
        <taxon>Dikarya</taxon>
        <taxon>Ascomycota</taxon>
        <taxon>Pezizomycotina</taxon>
        <taxon>Eurotiomycetes</taxon>
        <taxon>Eurotiomycetidae</taxon>
        <taxon>Eurotiales</taxon>
        <taxon>Aspergillaceae</taxon>
        <taxon>Penicillium</taxon>
    </lineage>
</organism>
<evidence type="ECO:0000313" key="1">
    <source>
        <dbReference type="EMBL" id="KAJ5372700.1"/>
    </source>
</evidence>
<accession>A0A9W9VAS8</accession>
<dbReference type="GeneID" id="81461619"/>
<dbReference type="Proteomes" id="UP001147752">
    <property type="component" value="Unassembled WGS sequence"/>
</dbReference>
<dbReference type="EMBL" id="JAPZBT010000002">
    <property type="protein sequence ID" value="KAJ5372700.1"/>
    <property type="molecule type" value="Genomic_DNA"/>
</dbReference>
<dbReference type="OrthoDB" id="9984533at2759"/>
<protein>
    <recommendedName>
        <fullName evidence="3">F-box domain-containing protein</fullName>
    </recommendedName>
</protein>
<dbReference type="InterPro" id="IPR036047">
    <property type="entry name" value="F-box-like_dom_sf"/>
</dbReference>
<dbReference type="RefSeq" id="XP_056578686.1">
    <property type="nucleotide sequence ID" value="XM_056722436.1"/>
</dbReference>
<evidence type="ECO:0008006" key="3">
    <source>
        <dbReference type="Google" id="ProtNLM"/>
    </source>
</evidence>
<comment type="caution">
    <text evidence="1">The sequence shown here is derived from an EMBL/GenBank/DDBJ whole genome shotgun (WGS) entry which is preliminary data.</text>
</comment>
<name>A0A9W9VAS8_9EURO</name>
<dbReference type="AlphaFoldDB" id="A0A9W9VAS8"/>
<reference evidence="1" key="1">
    <citation type="submission" date="2022-12" db="EMBL/GenBank/DDBJ databases">
        <authorList>
            <person name="Petersen C."/>
        </authorList>
    </citation>
    <scope>NUCLEOTIDE SEQUENCE</scope>
    <source>
        <strain evidence="1">IBT 3081</strain>
    </source>
</reference>
<reference evidence="1" key="2">
    <citation type="journal article" date="2023" name="IMA Fungus">
        <title>Comparative genomic study of the Penicillium genus elucidates a diverse pangenome and 15 lateral gene transfer events.</title>
        <authorList>
            <person name="Petersen C."/>
            <person name="Sorensen T."/>
            <person name="Nielsen M.R."/>
            <person name="Sondergaard T.E."/>
            <person name="Sorensen J.L."/>
            <person name="Fitzpatrick D.A."/>
            <person name="Frisvad J.C."/>
            <person name="Nielsen K.L."/>
        </authorList>
    </citation>
    <scope>NUCLEOTIDE SEQUENCE</scope>
    <source>
        <strain evidence="1">IBT 3081</strain>
    </source>
</reference>
<sequence>MGGWSVYCAICGGPFSSHLDIDPEETDVDEFCYRDKVLRDCKLEWLEEVCGLGINPDAPGNDNYHAMDDPQLPHVFPFHPICYHGILQRCIQQENTGKLKGEVLVNVMEDLLGKTNTRLEVSYGEPEPPTEQDWLSIKGQEVLVVNPVEIPQLKAELDPITESLDKKATADQHSRSEDIFDRLPAELRNWVLKFLPVGSILALKAASLAMHTTSLSDGFWKHRLRSEIPWLWEIHDVDVFQSQVVEEKASNLLVDIEKKSQYSSENDDYIFGLANRRRIWGVCEQIRSQYLENLKNIPNTDSVHS</sequence>
<evidence type="ECO:0000313" key="2">
    <source>
        <dbReference type="Proteomes" id="UP001147752"/>
    </source>
</evidence>